<evidence type="ECO:0000256" key="7">
    <source>
        <dbReference type="ARBA" id="ARBA00023204"/>
    </source>
</evidence>
<evidence type="ECO:0000256" key="4">
    <source>
        <dbReference type="ARBA" id="ARBA00022490"/>
    </source>
</evidence>
<comment type="similarity">
    <text evidence="3">Belongs to the DCP1 family.</text>
</comment>
<dbReference type="GO" id="GO:0006281">
    <property type="term" value="P:DNA repair"/>
    <property type="evidence" value="ECO:0007669"/>
    <property type="project" value="UniProtKB-KW"/>
</dbReference>
<dbReference type="Gene3D" id="1.20.5.170">
    <property type="match status" value="1"/>
</dbReference>
<dbReference type="InterPro" id="IPR010334">
    <property type="entry name" value="Dcp1"/>
</dbReference>
<accession>A0AAJ0BTM5</accession>
<evidence type="ECO:0000256" key="5">
    <source>
        <dbReference type="ARBA" id="ARBA00022664"/>
    </source>
</evidence>
<feature type="compositionally biased region" description="Basic residues" evidence="8">
    <location>
        <begin position="1"/>
        <end position="15"/>
    </location>
</feature>
<name>A0AAJ0BTM5_9PEZI</name>
<evidence type="ECO:0000256" key="6">
    <source>
        <dbReference type="ARBA" id="ARBA00022763"/>
    </source>
</evidence>
<dbReference type="RefSeq" id="XP_060279401.1">
    <property type="nucleotide sequence ID" value="XM_060424944.1"/>
</dbReference>
<dbReference type="SUPFAM" id="SSF50729">
    <property type="entry name" value="PH domain-like"/>
    <property type="match status" value="1"/>
</dbReference>
<dbReference type="GO" id="GO:0008047">
    <property type="term" value="F:enzyme activator activity"/>
    <property type="evidence" value="ECO:0007669"/>
    <property type="project" value="InterPro"/>
</dbReference>
<evidence type="ECO:0008006" key="11">
    <source>
        <dbReference type="Google" id="ProtNLM"/>
    </source>
</evidence>
<dbReference type="GO" id="GO:0003729">
    <property type="term" value="F:mRNA binding"/>
    <property type="evidence" value="ECO:0007669"/>
    <property type="project" value="TreeGrafter"/>
</dbReference>
<dbReference type="EMBL" id="MU839029">
    <property type="protein sequence ID" value="KAK1763188.1"/>
    <property type="molecule type" value="Genomic_DNA"/>
</dbReference>
<dbReference type="GeneID" id="85308131"/>
<dbReference type="GO" id="GO:0000290">
    <property type="term" value="P:deadenylation-dependent decapping of nuclear-transcribed mRNA"/>
    <property type="evidence" value="ECO:0007669"/>
    <property type="project" value="InterPro"/>
</dbReference>
<feature type="region of interest" description="Disordered" evidence="8">
    <location>
        <begin position="1"/>
        <end position="27"/>
    </location>
</feature>
<dbReference type="InterPro" id="IPR010760">
    <property type="entry name" value="DNA-repair_Swi5"/>
</dbReference>
<keyword evidence="10" id="KW-1185">Reference proteome</keyword>
<dbReference type="AlphaFoldDB" id="A0AAJ0BTM5"/>
<dbReference type="Gene3D" id="2.30.29.30">
    <property type="entry name" value="Pleckstrin-homology domain (PH domain)/Phosphotyrosine-binding domain (PTB)"/>
    <property type="match status" value="1"/>
</dbReference>
<dbReference type="CDD" id="cd13182">
    <property type="entry name" value="EVH1-like_Dcp1"/>
    <property type="match status" value="1"/>
</dbReference>
<evidence type="ECO:0000313" key="10">
    <source>
        <dbReference type="Proteomes" id="UP001244011"/>
    </source>
</evidence>
<dbReference type="InterPro" id="IPR011993">
    <property type="entry name" value="PH-like_dom_sf"/>
</dbReference>
<comment type="subcellular location">
    <subcellularLocation>
        <location evidence="1">Cytoplasm</location>
    </subcellularLocation>
</comment>
<keyword evidence="4" id="KW-0963">Cytoplasm</keyword>
<proteinExistence type="inferred from homology"/>
<dbReference type="Pfam" id="PF07061">
    <property type="entry name" value="Swi5"/>
    <property type="match status" value="1"/>
</dbReference>
<dbReference type="Proteomes" id="UP001244011">
    <property type="component" value="Unassembled WGS sequence"/>
</dbReference>
<keyword evidence="7" id="KW-0234">DNA repair</keyword>
<evidence type="ECO:0000256" key="8">
    <source>
        <dbReference type="SAM" id="MobiDB-lite"/>
    </source>
</evidence>
<evidence type="ECO:0000256" key="1">
    <source>
        <dbReference type="ARBA" id="ARBA00004496"/>
    </source>
</evidence>
<comment type="similarity">
    <text evidence="2">Belongs to the SWI5/SAE3 family.</text>
</comment>
<sequence>MSRTTPRKSRHRHHPSSGGPHTVPASDYESDAAHYMESRDLPPAAQLPHRTNTDLNLGVLRRYLPSITGIVSIAANAVVYNFSPTSQSWDKTSVEGTLFVCEQEPRVIAGLTILRACVFVLNRRGLNNLVVELNKASVCEASDELIMFNVENASGVATEEDGGDTQVIGIWIHADQDDTRQVNMAVIQEAWRRVRLIDREDTAAGMSNEALAEQAELNSSRDKVTGRRLSISDLFGQKKGNATYLHTLVQGQIESISAFHTWLNNHVPEAPGCQEVASAIREHLASHKALVLGAEQTLAWPTSNPSCWGPIRCRHASPDGPAFSITGPAPGDRFEVSAAGRADAAASLEKFVSYISKMSENLAAGEAQIRRLIDIISELEELQLGCSGPPQATVQKHIRLLQQYNDVKDIGQQLIGLIAENRGVPVGSLYEFGQYGVTRED</sequence>
<keyword evidence="6" id="KW-0227">DNA damage</keyword>
<reference evidence="9" key="1">
    <citation type="submission" date="2023-06" db="EMBL/GenBank/DDBJ databases">
        <title>Genome-scale phylogeny and comparative genomics of the fungal order Sordariales.</title>
        <authorList>
            <consortium name="Lawrence Berkeley National Laboratory"/>
            <person name="Hensen N."/>
            <person name="Bonometti L."/>
            <person name="Westerberg I."/>
            <person name="Brannstrom I.O."/>
            <person name="Guillou S."/>
            <person name="Cros-Aarteil S."/>
            <person name="Calhoun S."/>
            <person name="Haridas S."/>
            <person name="Kuo A."/>
            <person name="Mondo S."/>
            <person name="Pangilinan J."/>
            <person name="Riley R."/>
            <person name="Labutti K."/>
            <person name="Andreopoulos B."/>
            <person name="Lipzen A."/>
            <person name="Chen C."/>
            <person name="Yanf M."/>
            <person name="Daum C."/>
            <person name="Ng V."/>
            <person name="Clum A."/>
            <person name="Steindorff A."/>
            <person name="Ohm R."/>
            <person name="Martin F."/>
            <person name="Silar P."/>
            <person name="Natvig D."/>
            <person name="Lalanne C."/>
            <person name="Gautier V."/>
            <person name="Ament-Velasquez S.L."/>
            <person name="Kruys A."/>
            <person name="Hutchinson M.I."/>
            <person name="Powell A.J."/>
            <person name="Barry K."/>
            <person name="Miller A.N."/>
            <person name="Grigoriev I.V."/>
            <person name="Debuchy R."/>
            <person name="Gladieux P."/>
            <person name="Thoren M.H."/>
            <person name="Johannesson H."/>
        </authorList>
    </citation>
    <scope>NUCLEOTIDE SEQUENCE</scope>
    <source>
        <strain evidence="9">8032-3</strain>
    </source>
</reference>
<gene>
    <name evidence="9" type="ORF">QBC33DRAFT_459751</name>
</gene>
<dbReference type="GO" id="GO:0031087">
    <property type="term" value="P:deadenylation-independent decapping of nuclear-transcribed mRNA"/>
    <property type="evidence" value="ECO:0007669"/>
    <property type="project" value="TreeGrafter"/>
</dbReference>
<dbReference type="GO" id="GO:0000932">
    <property type="term" value="C:P-body"/>
    <property type="evidence" value="ECO:0007669"/>
    <property type="project" value="TreeGrafter"/>
</dbReference>
<evidence type="ECO:0000313" key="9">
    <source>
        <dbReference type="EMBL" id="KAK1763188.1"/>
    </source>
</evidence>
<dbReference type="PANTHER" id="PTHR16290:SF0">
    <property type="entry name" value="DECAPPING PROTEIN 1, ISOFORM A"/>
    <property type="match status" value="1"/>
</dbReference>
<dbReference type="GO" id="GO:0006397">
    <property type="term" value="P:mRNA processing"/>
    <property type="evidence" value="ECO:0007669"/>
    <property type="project" value="UniProtKB-KW"/>
</dbReference>
<dbReference type="Pfam" id="PF06058">
    <property type="entry name" value="DCP1"/>
    <property type="match status" value="1"/>
</dbReference>
<dbReference type="PANTHER" id="PTHR16290">
    <property type="entry name" value="TRANSCRIPTION FACTOR SMIF DECAPPING ENZYME DCP1"/>
    <property type="match status" value="1"/>
</dbReference>
<comment type="caution">
    <text evidence="9">The sequence shown here is derived from an EMBL/GenBank/DDBJ whole genome shotgun (WGS) entry which is preliminary data.</text>
</comment>
<keyword evidence="5" id="KW-0507">mRNA processing</keyword>
<protein>
    <recommendedName>
        <fullName evidence="11">Swi5-domain-containing protein</fullName>
    </recommendedName>
</protein>
<organism evidence="9 10">
    <name type="scientific">Phialemonium atrogriseum</name>
    <dbReference type="NCBI Taxonomy" id="1093897"/>
    <lineage>
        <taxon>Eukaryota</taxon>
        <taxon>Fungi</taxon>
        <taxon>Dikarya</taxon>
        <taxon>Ascomycota</taxon>
        <taxon>Pezizomycotina</taxon>
        <taxon>Sordariomycetes</taxon>
        <taxon>Sordariomycetidae</taxon>
        <taxon>Cephalothecales</taxon>
        <taxon>Cephalothecaceae</taxon>
        <taxon>Phialemonium</taxon>
    </lineage>
</organism>
<evidence type="ECO:0000256" key="3">
    <source>
        <dbReference type="ARBA" id="ARBA00008778"/>
    </source>
</evidence>
<evidence type="ECO:0000256" key="2">
    <source>
        <dbReference type="ARBA" id="ARBA00008060"/>
    </source>
</evidence>